<dbReference type="InterPro" id="IPR036188">
    <property type="entry name" value="FAD/NAD-bd_sf"/>
</dbReference>
<name>A0ABW3QLN4_9BACT</name>
<protein>
    <submittedName>
        <fullName evidence="1">Lycopene cyclase family protein</fullName>
    </submittedName>
</protein>
<evidence type="ECO:0000313" key="1">
    <source>
        <dbReference type="EMBL" id="MFD1144271.1"/>
    </source>
</evidence>
<comment type="caution">
    <text evidence="1">The sequence shown here is derived from an EMBL/GenBank/DDBJ whole genome shotgun (WGS) entry which is preliminary data.</text>
</comment>
<dbReference type="SUPFAM" id="SSF51905">
    <property type="entry name" value="FAD/NAD(P)-binding domain"/>
    <property type="match status" value="1"/>
</dbReference>
<sequence length="404" mass="47425">MKRYDFIIAGGGMAGLSLAYYLSQSPLRDRSILILDKESKTRNDRTWCFWEENPGPFEPILYRKWDTVEFFGTTYQGLLDIGRFQYKMLRGIDFYDHIQHHLAQFPSIEIRQATVNRVKDTPQGGFVIADDEPYMASYVFDSTHALKLDQPENHNLLQHFKGWTIKTEKPCFDPNRPCMMDFRVEQHNDCRFVYILPVDERTALVEYTIFNDQLLSDEQYETALCSYIDRFLDTGTYTIQEKEFGVIPMSDEPTTERPGRHVVRIGTAGGYTKPSTGYTFQRTQRYLHEIVQNLVRNGKPKRRKPWLRQGFKMFMDSVLLNVLQYRRHPADDVFTRLYENNAPAQIFRFLDEDTTFAEDLRIMSSVPIGPFTIAAFDVIRKRVIRAYPDGIRPRIRQRQRPASD</sequence>
<reference evidence="2" key="1">
    <citation type="journal article" date="2019" name="Int. J. Syst. Evol. Microbiol.">
        <title>The Global Catalogue of Microorganisms (GCM) 10K type strain sequencing project: providing services to taxonomists for standard genome sequencing and annotation.</title>
        <authorList>
            <consortium name="The Broad Institute Genomics Platform"/>
            <consortium name="The Broad Institute Genome Sequencing Center for Infectious Disease"/>
            <person name="Wu L."/>
            <person name="Ma J."/>
        </authorList>
    </citation>
    <scope>NUCLEOTIDE SEQUENCE [LARGE SCALE GENOMIC DNA]</scope>
    <source>
        <strain evidence="2">CCUG 55608</strain>
    </source>
</reference>
<dbReference type="EMBL" id="JBHTLP010000021">
    <property type="protein sequence ID" value="MFD1144271.1"/>
    <property type="molecule type" value="Genomic_DNA"/>
</dbReference>
<proteinExistence type="predicted"/>
<keyword evidence="2" id="KW-1185">Reference proteome</keyword>
<evidence type="ECO:0000313" key="2">
    <source>
        <dbReference type="Proteomes" id="UP001597116"/>
    </source>
</evidence>
<gene>
    <name evidence="1" type="ORF">ACFQ4C_24305</name>
</gene>
<dbReference type="Pfam" id="PF05834">
    <property type="entry name" value="Lycopene_cycl"/>
    <property type="match status" value="1"/>
</dbReference>
<dbReference type="Gene3D" id="3.50.50.60">
    <property type="entry name" value="FAD/NAD(P)-binding domain"/>
    <property type="match status" value="1"/>
</dbReference>
<dbReference type="RefSeq" id="WP_265988923.1">
    <property type="nucleotide sequence ID" value="NZ_CP110973.1"/>
</dbReference>
<dbReference type="Proteomes" id="UP001597116">
    <property type="component" value="Unassembled WGS sequence"/>
</dbReference>
<accession>A0ABW3QLN4</accession>
<organism evidence="1 2">
    <name type="scientific">Larkinella insperata</name>
    <dbReference type="NCBI Taxonomy" id="332158"/>
    <lineage>
        <taxon>Bacteria</taxon>
        <taxon>Pseudomonadati</taxon>
        <taxon>Bacteroidota</taxon>
        <taxon>Cytophagia</taxon>
        <taxon>Cytophagales</taxon>
        <taxon>Spirosomataceae</taxon>
        <taxon>Larkinella</taxon>
    </lineage>
</organism>